<comment type="caution">
    <text evidence="1">The sequence shown here is derived from an EMBL/GenBank/DDBJ whole genome shotgun (WGS) entry which is preliminary data.</text>
</comment>
<dbReference type="EMBL" id="CANUEZ050000198">
    <property type="protein sequence ID" value="CAM0512174.1"/>
    <property type="molecule type" value="Genomic_DNA"/>
</dbReference>
<dbReference type="AlphaFoldDB" id="A0ABC9HIK5"/>
<reference evidence="1 2" key="1">
    <citation type="submission" date="2024-08" db="EMBL/GenBank/DDBJ databases">
        <authorList>
            <person name="Paterson S."/>
        </authorList>
    </citation>
    <scope>NUCLEOTIDE SEQUENCE [LARGE SCALE GENOMIC DNA]</scope>
</reference>
<accession>A0ABC9HIK5</accession>
<proteinExistence type="predicted"/>
<protein>
    <submittedName>
        <fullName evidence="1">Uncharacterized protein</fullName>
    </submittedName>
</protein>
<organism evidence="1 2">
    <name type="scientific">Fasciola hepatica</name>
    <name type="common">Liver fluke</name>
    <dbReference type="NCBI Taxonomy" id="6192"/>
    <lineage>
        <taxon>Eukaryota</taxon>
        <taxon>Metazoa</taxon>
        <taxon>Spiralia</taxon>
        <taxon>Lophotrochozoa</taxon>
        <taxon>Platyhelminthes</taxon>
        <taxon>Trematoda</taxon>
        <taxon>Digenea</taxon>
        <taxon>Plagiorchiida</taxon>
        <taxon>Echinostomata</taxon>
        <taxon>Echinostomatoidea</taxon>
        <taxon>Fasciolidae</taxon>
        <taxon>Fasciola</taxon>
    </lineage>
</organism>
<evidence type="ECO:0000313" key="2">
    <source>
        <dbReference type="Proteomes" id="UP001189180"/>
    </source>
</evidence>
<sequence length="74" mass="8362">MTHGLLFTLGDTKPMNIFCPDDGVCEQSYSFPSICTFPIVRKVSSRLRAFNQLPITFAERLIVHRLRCHGAPPI</sequence>
<dbReference type="Proteomes" id="UP001189180">
    <property type="component" value="Unassembled WGS sequence"/>
</dbReference>
<keyword evidence="2" id="KW-1185">Reference proteome</keyword>
<gene>
    <name evidence="1" type="ORF">FHB240107_LOCUS4577</name>
</gene>
<name>A0ABC9HIK5_FASHE</name>
<evidence type="ECO:0000313" key="1">
    <source>
        <dbReference type="EMBL" id="CAM0512174.1"/>
    </source>
</evidence>